<comment type="pathway">
    <text evidence="2">Bacterial outer membrane biogenesis; LPS core biosynthesis.</text>
</comment>
<evidence type="ECO:0000256" key="13">
    <source>
        <dbReference type="ARBA" id="ARBA00049201"/>
    </source>
</evidence>
<dbReference type="InterPro" id="IPR011908">
    <property type="entry name" value="LipoPS_heptosylTferase-I"/>
</dbReference>
<keyword evidence="4" id="KW-0997">Cell inner membrane</keyword>
<comment type="caution">
    <text evidence="14">The sequence shown here is derived from an EMBL/GenBank/DDBJ whole genome shotgun (WGS) entry which is preliminary data.</text>
</comment>
<reference evidence="14" key="1">
    <citation type="submission" date="2023-07" db="EMBL/GenBank/DDBJ databases">
        <authorList>
            <person name="Yang W."/>
            <person name="Chen J."/>
            <person name="Ji P."/>
            <person name="Hu F."/>
        </authorList>
    </citation>
    <scope>NUCLEOTIDE SEQUENCE</scope>
    <source>
        <strain evidence="14">CRE-138-0111</strain>
    </source>
</reference>
<gene>
    <name evidence="14" type="primary">rfaC</name>
    <name evidence="14" type="ORF">Q5E86_13280</name>
</gene>
<organism evidence="14 15">
    <name type="scientific">Providencia huashanensis</name>
    <dbReference type="NCBI Taxonomy" id="3037798"/>
    <lineage>
        <taxon>Bacteria</taxon>
        <taxon>Pseudomonadati</taxon>
        <taxon>Pseudomonadota</taxon>
        <taxon>Gammaproteobacteria</taxon>
        <taxon>Enterobacterales</taxon>
        <taxon>Morganellaceae</taxon>
        <taxon>Providencia</taxon>
    </lineage>
</organism>
<dbReference type="PANTHER" id="PTHR30160">
    <property type="entry name" value="TETRAACYLDISACCHARIDE 4'-KINASE-RELATED"/>
    <property type="match status" value="1"/>
</dbReference>
<evidence type="ECO:0000256" key="5">
    <source>
        <dbReference type="ARBA" id="ARBA00022676"/>
    </source>
</evidence>
<sequence>MRVLLVKTSSMGDVLHSLPALTDAQQAIPGIQFDWVVEEGFAQIPTWHSAVNQVIPVAIRRWRKNWFSAPIRAERAEFRKKLQATQYDAIIDAQGLLKSAFLVTRLAKGDKHGYDRHSIREPLASWFYDHRYAISKQQHAVERIRQLFAKSLNYDCPTQQGDYAIARHFLQSSEDGQSPYVVFLHSTTRDDKHWPEENWRELISLMANSGIQIKLPWGAPHEQQRAERLAKGFDFVEVLPKLTLAEVAQQIANAKAVVSVDTGLSHLTAALDKPNFTLFGPTDPGLIGGYGQGQHELISANKIMADINPKEVYSRLANLFWNIYCYKIHGILSKGRFKPLITVIHTSEAKGIVFYRITWT</sequence>
<comment type="similarity">
    <text evidence="9">Belongs to the glycosyltransferase 9 family.</text>
</comment>
<dbReference type="CDD" id="cd03789">
    <property type="entry name" value="GT9_LPS_heptosyltransferase"/>
    <property type="match status" value="1"/>
</dbReference>
<reference evidence="14" key="2">
    <citation type="journal article" date="2024" name="Int. J. Antimicrob. Agents">
        <title>Identification of a novel Providencia species showing multi-drug-resistant in three patients with hospital-acquired infection.</title>
        <authorList>
            <person name="Yang W."/>
            <person name="Chen J."/>
            <person name="Yang F."/>
            <person name="Ji P."/>
            <person name="Shen S."/>
            <person name="Yin D."/>
            <person name="Hu F."/>
        </authorList>
    </citation>
    <scope>NUCLEOTIDE SEQUENCE</scope>
    <source>
        <strain evidence="14">CRE-138-0111</strain>
    </source>
</reference>
<keyword evidence="8" id="KW-0472">Membrane</keyword>
<dbReference type="InterPro" id="IPR051199">
    <property type="entry name" value="LPS_LOS_Heptosyltrfase"/>
</dbReference>
<accession>A0ABT9AU57</accession>
<keyword evidence="5 14" id="KW-0328">Glycosyltransferase</keyword>
<proteinExistence type="inferred from homology"/>
<dbReference type="GO" id="GO:0016757">
    <property type="term" value="F:glycosyltransferase activity"/>
    <property type="evidence" value="ECO:0007669"/>
    <property type="project" value="UniProtKB-KW"/>
</dbReference>
<keyword evidence="6 14" id="KW-0808">Transferase</keyword>
<evidence type="ECO:0000256" key="10">
    <source>
        <dbReference type="ARBA" id="ARBA00044041"/>
    </source>
</evidence>
<evidence type="ECO:0000313" key="15">
    <source>
        <dbReference type="Proteomes" id="UP001176478"/>
    </source>
</evidence>
<name>A0ABT9AU57_9GAMM</name>
<evidence type="ECO:0000256" key="1">
    <source>
        <dbReference type="ARBA" id="ARBA00004515"/>
    </source>
</evidence>
<dbReference type="EMBL" id="JAUQTG010000007">
    <property type="protein sequence ID" value="MDO7857300.1"/>
    <property type="molecule type" value="Genomic_DNA"/>
</dbReference>
<evidence type="ECO:0000256" key="4">
    <source>
        <dbReference type="ARBA" id="ARBA00022519"/>
    </source>
</evidence>
<dbReference type="InterPro" id="IPR002201">
    <property type="entry name" value="Glyco_trans_9"/>
</dbReference>
<evidence type="ECO:0000256" key="9">
    <source>
        <dbReference type="ARBA" id="ARBA00043995"/>
    </source>
</evidence>
<dbReference type="SUPFAM" id="SSF53756">
    <property type="entry name" value="UDP-Glycosyltransferase/glycogen phosphorylase"/>
    <property type="match status" value="1"/>
</dbReference>
<evidence type="ECO:0000256" key="8">
    <source>
        <dbReference type="ARBA" id="ARBA00023136"/>
    </source>
</evidence>
<comment type="catalytic activity">
    <reaction evidence="13">
        <text>an alpha-Kdo-(2-&gt;4)-alpha-Kdo-(2-&gt;6)-lipid A + ADP-L-glycero-beta-D-manno-heptose = an L-alpha-D-Hep-(1-&gt;5)-[alpha-Kdo-(2-&gt;4)]-alpha-Kdo-(2-&gt;6)-lipid A + ADP + H(+)</text>
        <dbReference type="Rhea" id="RHEA:74067"/>
        <dbReference type="ChEBI" id="CHEBI:15378"/>
        <dbReference type="ChEBI" id="CHEBI:61506"/>
        <dbReference type="ChEBI" id="CHEBI:176431"/>
        <dbReference type="ChEBI" id="CHEBI:193068"/>
        <dbReference type="ChEBI" id="CHEBI:456216"/>
        <dbReference type="EC" id="2.4.99.23"/>
    </reaction>
</comment>
<dbReference type="Gene3D" id="3.40.50.2000">
    <property type="entry name" value="Glycogen Phosphorylase B"/>
    <property type="match status" value="2"/>
</dbReference>
<dbReference type="PANTHER" id="PTHR30160:SF19">
    <property type="entry name" value="LIPOPOLYSACCHARIDE HEPTOSYLTRANSFERASE 1"/>
    <property type="match status" value="1"/>
</dbReference>
<dbReference type="NCBIfam" id="TIGR02193">
    <property type="entry name" value="heptsyl_trn_I"/>
    <property type="match status" value="1"/>
</dbReference>
<evidence type="ECO:0000256" key="2">
    <source>
        <dbReference type="ARBA" id="ARBA00004713"/>
    </source>
</evidence>
<evidence type="ECO:0000256" key="7">
    <source>
        <dbReference type="ARBA" id="ARBA00022985"/>
    </source>
</evidence>
<dbReference type="Pfam" id="PF01075">
    <property type="entry name" value="Glyco_transf_9"/>
    <property type="match status" value="1"/>
</dbReference>
<evidence type="ECO:0000256" key="11">
    <source>
        <dbReference type="ARBA" id="ARBA00044190"/>
    </source>
</evidence>
<comment type="subcellular location">
    <subcellularLocation>
        <location evidence="1">Cell inner membrane</location>
        <topology evidence="1">Peripheral membrane protein</topology>
        <orientation evidence="1">Cytoplasmic side</orientation>
    </subcellularLocation>
</comment>
<evidence type="ECO:0000256" key="6">
    <source>
        <dbReference type="ARBA" id="ARBA00022679"/>
    </source>
</evidence>
<keyword evidence="15" id="KW-1185">Reference proteome</keyword>
<dbReference type="NCBIfam" id="NF008204">
    <property type="entry name" value="PRK10964.1"/>
    <property type="match status" value="1"/>
</dbReference>
<keyword evidence="7" id="KW-0448">Lipopolysaccharide biosynthesis</keyword>
<dbReference type="Proteomes" id="UP001176478">
    <property type="component" value="Unassembled WGS sequence"/>
</dbReference>
<keyword evidence="3" id="KW-1003">Cell membrane</keyword>
<evidence type="ECO:0000256" key="12">
    <source>
        <dbReference type="ARBA" id="ARBA00044330"/>
    </source>
</evidence>
<dbReference type="EC" id="2.4.99.23" evidence="10"/>
<protein>
    <recommendedName>
        <fullName evidence="11">Lipopolysaccharide heptosyltransferase 1</fullName>
        <ecNumber evidence="10">2.4.99.23</ecNumber>
    </recommendedName>
    <alternativeName>
        <fullName evidence="12">ADP-heptose:lipopolysaccharide heptosyltransferase I</fullName>
    </alternativeName>
</protein>
<evidence type="ECO:0000256" key="3">
    <source>
        <dbReference type="ARBA" id="ARBA00022475"/>
    </source>
</evidence>
<evidence type="ECO:0000313" key="14">
    <source>
        <dbReference type="EMBL" id="MDO7857300.1"/>
    </source>
</evidence>